<gene>
    <name evidence="2" type="ORF">X777_13243</name>
</gene>
<feature type="compositionally biased region" description="Basic and acidic residues" evidence="1">
    <location>
        <begin position="1"/>
        <end position="11"/>
    </location>
</feature>
<feature type="region of interest" description="Disordered" evidence="1">
    <location>
        <begin position="1"/>
        <end position="31"/>
    </location>
</feature>
<reference evidence="2 3" key="1">
    <citation type="journal article" date="2014" name="Curr. Biol.">
        <title>The genome of the clonal raider ant Cerapachys biroi.</title>
        <authorList>
            <person name="Oxley P.R."/>
            <person name="Ji L."/>
            <person name="Fetter-Pruneda I."/>
            <person name="McKenzie S.K."/>
            <person name="Li C."/>
            <person name="Hu H."/>
            <person name="Zhang G."/>
            <person name="Kronauer D.J."/>
        </authorList>
    </citation>
    <scope>NUCLEOTIDE SEQUENCE [LARGE SCALE GENOMIC DNA]</scope>
</reference>
<evidence type="ECO:0000313" key="2">
    <source>
        <dbReference type="EMBL" id="EZA48572.1"/>
    </source>
</evidence>
<protein>
    <submittedName>
        <fullName evidence="2">Uncharacterized protein</fullName>
    </submittedName>
</protein>
<proteinExistence type="predicted"/>
<dbReference type="AlphaFoldDB" id="A0A026VXS6"/>
<evidence type="ECO:0000256" key="1">
    <source>
        <dbReference type="SAM" id="MobiDB-lite"/>
    </source>
</evidence>
<name>A0A026VXS6_OOCBI</name>
<organism evidence="2 3">
    <name type="scientific">Ooceraea biroi</name>
    <name type="common">Clonal raider ant</name>
    <name type="synonym">Cerapachys biroi</name>
    <dbReference type="NCBI Taxonomy" id="2015173"/>
    <lineage>
        <taxon>Eukaryota</taxon>
        <taxon>Metazoa</taxon>
        <taxon>Ecdysozoa</taxon>
        <taxon>Arthropoda</taxon>
        <taxon>Hexapoda</taxon>
        <taxon>Insecta</taxon>
        <taxon>Pterygota</taxon>
        <taxon>Neoptera</taxon>
        <taxon>Endopterygota</taxon>
        <taxon>Hymenoptera</taxon>
        <taxon>Apocrita</taxon>
        <taxon>Aculeata</taxon>
        <taxon>Formicoidea</taxon>
        <taxon>Formicidae</taxon>
        <taxon>Dorylinae</taxon>
        <taxon>Ooceraea</taxon>
    </lineage>
</organism>
<dbReference type="EMBL" id="KK107602">
    <property type="protein sequence ID" value="EZA48572.1"/>
    <property type="molecule type" value="Genomic_DNA"/>
</dbReference>
<evidence type="ECO:0000313" key="3">
    <source>
        <dbReference type="Proteomes" id="UP000053097"/>
    </source>
</evidence>
<sequence length="99" mass="10947">MTRGESVRRNMPDSGPRAASSVSRTRSRRPDVSCGAVNLTVDLESPSESSPSRCRINRLLYLDLFLGTSYSGASYSYSGTYRFLASRSSSCCLYCEARR</sequence>
<accession>A0A026VXS6</accession>
<keyword evidence="3" id="KW-1185">Reference proteome</keyword>
<dbReference type="Proteomes" id="UP000053097">
    <property type="component" value="Unassembled WGS sequence"/>
</dbReference>